<dbReference type="Pfam" id="PF06527">
    <property type="entry name" value="TniQ"/>
    <property type="match status" value="1"/>
</dbReference>
<evidence type="ECO:0000313" key="2">
    <source>
        <dbReference type="EMBL" id="WRY34278.1"/>
    </source>
</evidence>
<gene>
    <name evidence="2" type="ORF">RPE78_03025</name>
</gene>
<name>A0ABZ1DZQ2_9RHOB</name>
<evidence type="ECO:0000259" key="1">
    <source>
        <dbReference type="Pfam" id="PF06527"/>
    </source>
</evidence>
<feature type="domain" description="TniQ" evidence="1">
    <location>
        <begin position="6"/>
        <end position="97"/>
    </location>
</feature>
<proteinExistence type="predicted"/>
<evidence type="ECO:0000313" key="3">
    <source>
        <dbReference type="Proteomes" id="UP001623290"/>
    </source>
</evidence>
<dbReference type="Proteomes" id="UP001623290">
    <property type="component" value="Chromosome"/>
</dbReference>
<dbReference type="EMBL" id="CP135443">
    <property type="protein sequence ID" value="WRY34278.1"/>
    <property type="molecule type" value="Genomic_DNA"/>
</dbReference>
<dbReference type="InterPro" id="IPR009492">
    <property type="entry name" value="TniQ"/>
</dbReference>
<accession>A0ABZ1DZQ2</accession>
<organism evidence="2 3">
    <name type="scientific">Thioclava litoralis</name>
    <dbReference type="NCBI Taxonomy" id="3076557"/>
    <lineage>
        <taxon>Bacteria</taxon>
        <taxon>Pseudomonadati</taxon>
        <taxon>Pseudomonadota</taxon>
        <taxon>Alphaproteobacteria</taxon>
        <taxon>Rhodobacterales</taxon>
        <taxon>Paracoccaceae</taxon>
        <taxon>Thioclava</taxon>
    </lineage>
</organism>
<dbReference type="RefSeq" id="WP_406721214.1">
    <property type="nucleotide sequence ID" value="NZ_CP135443.1"/>
</dbReference>
<keyword evidence="3" id="KW-1185">Reference proteome</keyword>
<sequence length="351" mass="38040">MADARGDEQAVRRLCEKAGHDPAAVLRNTISAVGLRRYRLRGLDFAGAFACGPVTRVCPACLNEDMAEARYPNAAVRHRLLWKLAPVRTCAVHGIALRDLCVGTWDNLAGALQAVAAPDVAGRQVRDVVRTVSPLQDYATARLEHIAGPEWLDGQDIDQAVRATEMLGALELFGPKMKASEMSHDMWDAAGRAGWPIVSTGGAAIRQYLLARVTSSRGKRAAPRAAFGMLHTWLSSHRPTQNPEPIRDILRDVIVETTPLSKGQMLLGKPVTDPHLSSIASIARAEGVDAGTMRDVLLMAGLLDAEDVARRSNRLVIDCTVARDLIDIVKHAVPSRACRPFWGLPTRSSSC</sequence>
<reference evidence="2 3" key="1">
    <citation type="submission" date="2023-09" db="EMBL/GenBank/DDBJ databases">
        <title>Thioclava shenzhenensis sp. nov., a multidrug resistant bacteria-antagonizing species isolated from coastal seawater.</title>
        <authorList>
            <person name="Long M."/>
        </authorList>
    </citation>
    <scope>NUCLEOTIDE SEQUENCE [LARGE SCALE GENOMIC DNA]</scope>
    <source>
        <strain evidence="2 3">FTW29</strain>
    </source>
</reference>
<protein>
    <submittedName>
        <fullName evidence="2">TniQ family protein</fullName>
    </submittedName>
</protein>